<accession>A0A061JV76</accession>
<dbReference type="EMBL" id="AMCZ02000005">
    <property type="protein sequence ID" value="EWC42264.1"/>
    <property type="molecule type" value="Genomic_DNA"/>
</dbReference>
<dbReference type="GO" id="GO:0016301">
    <property type="term" value="F:kinase activity"/>
    <property type="evidence" value="ECO:0007669"/>
    <property type="project" value="UniProtKB-KW"/>
</dbReference>
<dbReference type="AlphaFoldDB" id="A0A061JV76"/>
<sequence>MSAWTIVMGTSADTVQAFADLDSVFALAGEPITSDPLSEVIRVECAGLRYYVKRYWAAGKGLRRYVGRPRVKAEWQNLRQFESWGISVAPVVAWGLERRGGAFVRGALITREVPNTTDMAAMARNGDPRLADRDWVGRVSRQLAQVTRTLHDHHFAHNDLKWRNLLVNDAGDLFLIDCPSGNFWWGPFLRQRIVKDLACLDKVAKYCLSRTQRLRFYLQYQQRTRLEAADRALVDQVLRYFEGRE</sequence>
<comment type="caution">
    <text evidence="1">The sequence shown here is derived from an EMBL/GenBank/DDBJ whole genome shotgun (WGS) entry which is preliminary data.</text>
</comment>
<dbReference type="Pfam" id="PF06293">
    <property type="entry name" value="Kdo"/>
    <property type="match status" value="1"/>
</dbReference>
<organism evidence="1 2">
    <name type="scientific">Stutzerimonas stutzeri KOS6</name>
    <dbReference type="NCBI Taxonomy" id="1218352"/>
    <lineage>
        <taxon>Bacteria</taxon>
        <taxon>Pseudomonadati</taxon>
        <taxon>Pseudomonadota</taxon>
        <taxon>Gammaproteobacteria</taxon>
        <taxon>Pseudomonadales</taxon>
        <taxon>Pseudomonadaceae</taxon>
        <taxon>Stutzerimonas</taxon>
    </lineage>
</organism>
<evidence type="ECO:0000313" key="1">
    <source>
        <dbReference type="EMBL" id="EWC42264.1"/>
    </source>
</evidence>
<gene>
    <name evidence="1" type="ORF">B597_006425</name>
</gene>
<proteinExistence type="predicted"/>
<dbReference type="Gene3D" id="1.10.510.10">
    <property type="entry name" value="Transferase(Phosphotransferase) domain 1"/>
    <property type="match status" value="1"/>
</dbReference>
<name>A0A061JV76_STUST</name>
<dbReference type="SUPFAM" id="SSF56112">
    <property type="entry name" value="Protein kinase-like (PK-like)"/>
    <property type="match status" value="1"/>
</dbReference>
<dbReference type="RefSeq" id="WP_003293959.1">
    <property type="nucleotide sequence ID" value="NZ_KK020676.1"/>
</dbReference>
<dbReference type="Proteomes" id="UP000026923">
    <property type="component" value="Unassembled WGS sequence"/>
</dbReference>
<evidence type="ECO:0000313" key="2">
    <source>
        <dbReference type="Proteomes" id="UP000026923"/>
    </source>
</evidence>
<dbReference type="HOGENOM" id="CLU_1137286_0_0_6"/>
<keyword evidence="1" id="KW-0418">Kinase</keyword>
<dbReference type="eggNOG" id="COG0515">
    <property type="taxonomic scope" value="Bacteria"/>
</dbReference>
<protein>
    <submittedName>
        <fullName evidence="1">Heptose kinase WapP</fullName>
    </submittedName>
</protein>
<dbReference type="InterPro" id="IPR011009">
    <property type="entry name" value="Kinase-like_dom_sf"/>
</dbReference>
<keyword evidence="1" id="KW-0808">Transferase</keyword>
<reference evidence="1 2" key="1">
    <citation type="journal article" date="2013" name="Genome Announc.">
        <title>Draft Genome of the Nitrogen-Fixing Bacterium Pseudomonas stutzeri Strain KOS6 Isolated from Industrial Hydrocarbon Sludge.</title>
        <authorList>
            <person name="Grigoryeva T.V."/>
            <person name="Laikov A.V."/>
            <person name="Naumova R.P."/>
            <person name="Manolov A.I."/>
            <person name="Larin A.K."/>
            <person name="Karpova I.Y."/>
            <person name="Semashko T.A."/>
            <person name="Alexeev D.G."/>
            <person name="Kostryukova E.S."/>
            <person name="Muller R."/>
            <person name="Govorun V.M."/>
        </authorList>
    </citation>
    <scope>NUCLEOTIDE SEQUENCE [LARGE SCALE GENOMIC DNA]</scope>
    <source>
        <strain evidence="1 2">KOS6</strain>
    </source>
</reference>